<dbReference type="Gene3D" id="3.40.50.150">
    <property type="entry name" value="Vaccinia Virus protein VP39"/>
    <property type="match status" value="1"/>
</dbReference>
<reference evidence="1" key="1">
    <citation type="submission" date="2020-02" db="EMBL/GenBank/DDBJ databases">
        <authorList>
            <person name="Meier V. D."/>
        </authorList>
    </citation>
    <scope>NUCLEOTIDE SEQUENCE</scope>
    <source>
        <strain evidence="1">AVDCRST_MAG45</strain>
    </source>
</reference>
<sequence>MTTGTDARQTFHAYLGQSRDAVRELFEKAFFERELDRLLTEAPGRRVLDLGCADGLLARLAGDRLERYVGVDVHPPESDAKLGFVAHDLSQGLGPVGDDPFDLYFASFGLASHLSPNDFERLCQDIAAHARPGSLVALEALGLFSLEWPGLWATEPGEDRVVTYRLAADTRVHPWAPGELREMFTRVGIEPVRAHDRSIQAGPKVGEGHYWPGLPAVREGMNALVAGSLDRVAELEAPLPPLPAHPAAEIHHELLARRRELLQRSRGRAPEDLARDIWALDPDTGEGYGHGLLAVGRVG</sequence>
<dbReference type="Pfam" id="PF13489">
    <property type="entry name" value="Methyltransf_23"/>
    <property type="match status" value="1"/>
</dbReference>
<protein>
    <recommendedName>
        <fullName evidence="2">Methyltransferase domain-containing protein</fullName>
    </recommendedName>
</protein>
<name>A0A6J4SHX9_9ACTN</name>
<dbReference type="AlphaFoldDB" id="A0A6J4SHX9"/>
<evidence type="ECO:0000313" key="1">
    <source>
        <dbReference type="EMBL" id="CAA9492099.1"/>
    </source>
</evidence>
<accession>A0A6J4SHX9</accession>
<evidence type="ECO:0008006" key="2">
    <source>
        <dbReference type="Google" id="ProtNLM"/>
    </source>
</evidence>
<dbReference type="InterPro" id="IPR029063">
    <property type="entry name" value="SAM-dependent_MTases_sf"/>
</dbReference>
<proteinExistence type="predicted"/>
<dbReference type="SUPFAM" id="SSF53335">
    <property type="entry name" value="S-adenosyl-L-methionine-dependent methyltransferases"/>
    <property type="match status" value="1"/>
</dbReference>
<organism evidence="1">
    <name type="scientific">uncultured Solirubrobacterales bacterium</name>
    <dbReference type="NCBI Taxonomy" id="768556"/>
    <lineage>
        <taxon>Bacteria</taxon>
        <taxon>Bacillati</taxon>
        <taxon>Actinomycetota</taxon>
        <taxon>Thermoleophilia</taxon>
        <taxon>Solirubrobacterales</taxon>
        <taxon>environmental samples</taxon>
    </lineage>
</organism>
<dbReference type="EMBL" id="CADCVU010000069">
    <property type="protein sequence ID" value="CAA9492099.1"/>
    <property type="molecule type" value="Genomic_DNA"/>
</dbReference>
<gene>
    <name evidence="1" type="ORF">AVDCRST_MAG45-808</name>
</gene>